<sequence length="149" mass="16363">MTAYCTLSDVQALIKGFTIDENASVTPEEVTDDIIPEVSRQIDERLGMYYVTPITGTNALLTLNRISRWMAAAEVADRVFLGQAPSESSQSKTWRDLAEADLTRVEKGQILLTDAVATDDTPEAISRLISDKLSSPTSGRPKFSMGMKF</sequence>
<gene>
    <name evidence="1" type="ORF">KKP3000_001865</name>
</gene>
<dbReference type="RefSeq" id="WP_275474237.1">
    <property type="nucleotide sequence ID" value="NZ_CP162940.1"/>
</dbReference>
<accession>A0ABV5AK68</accession>
<proteinExistence type="predicted"/>
<keyword evidence="2" id="KW-1185">Reference proteome</keyword>
<reference evidence="1 2" key="1">
    <citation type="journal article" date="2024" name="Int. J. Mol. Sci.">
        <title>Exploration of Alicyclobacillus spp. Genome in Search of Antibiotic Resistance.</title>
        <authorList>
            <person name="Bucka-Kolendo J."/>
            <person name="Kiousi D.E."/>
            <person name="Dekowska A."/>
            <person name="Mikolajczuk-Szczyrba A."/>
            <person name="Karadedos D.M."/>
            <person name="Michael P."/>
            <person name="Galanis A."/>
            <person name="Sokolowska B."/>
        </authorList>
    </citation>
    <scope>NUCLEOTIDE SEQUENCE [LARGE SCALE GENOMIC DNA]</scope>
    <source>
        <strain evidence="1 2">KKP 3000</strain>
    </source>
</reference>
<evidence type="ECO:0000313" key="1">
    <source>
        <dbReference type="EMBL" id="MFB5192656.1"/>
    </source>
</evidence>
<evidence type="ECO:0000313" key="2">
    <source>
        <dbReference type="Proteomes" id="UP001579974"/>
    </source>
</evidence>
<dbReference type="Proteomes" id="UP001579974">
    <property type="component" value="Unassembled WGS sequence"/>
</dbReference>
<organism evidence="1 2">
    <name type="scientific">Alicyclobacillus fastidiosus</name>
    <dbReference type="NCBI Taxonomy" id="392011"/>
    <lineage>
        <taxon>Bacteria</taxon>
        <taxon>Bacillati</taxon>
        <taxon>Bacillota</taxon>
        <taxon>Bacilli</taxon>
        <taxon>Bacillales</taxon>
        <taxon>Alicyclobacillaceae</taxon>
        <taxon>Alicyclobacillus</taxon>
    </lineage>
</organism>
<dbReference type="EMBL" id="JBDXSU010000026">
    <property type="protein sequence ID" value="MFB5192656.1"/>
    <property type="molecule type" value="Genomic_DNA"/>
</dbReference>
<protein>
    <recommendedName>
        <fullName evidence="3">DUF1320 domain-containing protein</fullName>
    </recommendedName>
</protein>
<evidence type="ECO:0008006" key="3">
    <source>
        <dbReference type="Google" id="ProtNLM"/>
    </source>
</evidence>
<comment type="caution">
    <text evidence="1">The sequence shown here is derived from an EMBL/GenBank/DDBJ whole genome shotgun (WGS) entry which is preliminary data.</text>
</comment>
<name>A0ABV5AK68_9BACL</name>